<dbReference type="PANTHER" id="PTHR30346">
    <property type="entry name" value="TRANSCRIPTIONAL DUAL REGULATOR HCAR-RELATED"/>
    <property type="match status" value="1"/>
</dbReference>
<evidence type="ECO:0000256" key="3">
    <source>
        <dbReference type="ARBA" id="ARBA00023125"/>
    </source>
</evidence>
<dbReference type="Pfam" id="PF00126">
    <property type="entry name" value="HTH_1"/>
    <property type="match status" value="1"/>
</dbReference>
<dbReference type="InterPro" id="IPR036388">
    <property type="entry name" value="WH-like_DNA-bd_sf"/>
</dbReference>
<dbReference type="GO" id="GO:0003677">
    <property type="term" value="F:DNA binding"/>
    <property type="evidence" value="ECO:0007669"/>
    <property type="project" value="UniProtKB-KW"/>
</dbReference>
<dbReference type="EMBL" id="CVVU01000263">
    <property type="protein sequence ID" value="CRQ01340.1"/>
    <property type="molecule type" value="Genomic_DNA"/>
</dbReference>
<dbReference type="PRINTS" id="PR00039">
    <property type="entry name" value="HTHLYSR"/>
</dbReference>
<evidence type="ECO:0000313" key="5">
    <source>
        <dbReference type="EMBL" id="CRQ01340.1"/>
    </source>
</evidence>
<protein>
    <submittedName>
        <fullName evidence="5">HTH-type transcriptional regulator CatM</fullName>
    </submittedName>
</protein>
<dbReference type="InterPro" id="IPR000847">
    <property type="entry name" value="LysR_HTH_N"/>
</dbReference>
<proteinExistence type="inferred from homology"/>
<dbReference type="SUPFAM" id="SSF53850">
    <property type="entry name" value="Periplasmic binding protein-like II"/>
    <property type="match status" value="1"/>
</dbReference>
<dbReference type="Pfam" id="PF03466">
    <property type="entry name" value="LysR_substrate"/>
    <property type="match status" value="1"/>
</dbReference>
<evidence type="ECO:0000256" key="1">
    <source>
        <dbReference type="ARBA" id="ARBA00009437"/>
    </source>
</evidence>
<comment type="similarity">
    <text evidence="1">Belongs to the LysR transcriptional regulatory family.</text>
</comment>
<evidence type="ECO:0000256" key="4">
    <source>
        <dbReference type="ARBA" id="ARBA00023163"/>
    </source>
</evidence>
<dbReference type="PROSITE" id="PS50931">
    <property type="entry name" value="HTH_LYSR"/>
    <property type="match status" value="1"/>
</dbReference>
<dbReference type="InterPro" id="IPR005119">
    <property type="entry name" value="LysR_subst-bd"/>
</dbReference>
<keyword evidence="2" id="KW-0805">Transcription regulation</keyword>
<keyword evidence="4" id="KW-0804">Transcription</keyword>
<dbReference type="GO" id="GO:0003700">
    <property type="term" value="F:DNA-binding transcription factor activity"/>
    <property type="evidence" value="ECO:0007669"/>
    <property type="project" value="InterPro"/>
</dbReference>
<dbReference type="FunFam" id="1.10.10.10:FF:000001">
    <property type="entry name" value="LysR family transcriptional regulator"/>
    <property type="match status" value="1"/>
</dbReference>
<sequence length="316" mass="34179">MSVTDASFPIINWSKAMPSLRQLMYFACVAEYGSIGQAAEVLHVSQPSLSRQIQALEAHIGEALFVRGPAGVSLTEVGRVVHCRAVKIIAEAKALTRDIGDGDDRQLHIGFSRYLDPGWSGELARQLKEARVCSAVSPSWAPSLDLLSLVRESSLDAAIIGAPPKVVREYELMEIGSYEHVIALSETLHRRLAPDWSLNDLIGEPLLVPKDSLFPAYSQFMNDAMDAAAFAPRRSVRPNDLSILLAQVASGDGFAFLPLSLTKFAYPGVAFTALPAAVNEGFRLPVGLAVSPTSRLRASDTQFECFVETARRVAAG</sequence>
<gene>
    <name evidence="5" type="primary">catM_2</name>
    <name evidence="5" type="ORF">PAERUG_P19_London_7_VIM_2_05_10_06371</name>
</gene>
<dbReference type="SUPFAM" id="SSF46785">
    <property type="entry name" value="Winged helix' DNA-binding domain"/>
    <property type="match status" value="1"/>
</dbReference>
<accession>A0A0D6HTK0</accession>
<dbReference type="Gene3D" id="3.40.190.10">
    <property type="entry name" value="Periplasmic binding protein-like II"/>
    <property type="match status" value="2"/>
</dbReference>
<dbReference type="Proteomes" id="UP000045039">
    <property type="component" value="Unassembled WGS sequence"/>
</dbReference>
<dbReference type="AlphaFoldDB" id="A0A0D6HTK0"/>
<evidence type="ECO:0000313" key="6">
    <source>
        <dbReference type="Proteomes" id="UP000045039"/>
    </source>
</evidence>
<dbReference type="PANTHER" id="PTHR30346:SF17">
    <property type="entry name" value="LYSR FAMILY TRANSCRIPTIONAL REGULATOR"/>
    <property type="match status" value="1"/>
</dbReference>
<evidence type="ECO:0000256" key="2">
    <source>
        <dbReference type="ARBA" id="ARBA00023015"/>
    </source>
</evidence>
<dbReference type="Gene3D" id="1.10.10.10">
    <property type="entry name" value="Winged helix-like DNA-binding domain superfamily/Winged helix DNA-binding domain"/>
    <property type="match status" value="1"/>
</dbReference>
<keyword evidence="3" id="KW-0238">DNA-binding</keyword>
<name>A0A0D6HTK0_PSEAI</name>
<reference evidence="6" key="1">
    <citation type="submission" date="2015-06" db="EMBL/GenBank/DDBJ databases">
        <authorList>
            <person name="Radhakrishnan Rajesh"/>
            <person name="Underwood Anthony"/>
            <person name="Al-Shahib Ali"/>
        </authorList>
    </citation>
    <scope>NUCLEOTIDE SEQUENCE [LARGE SCALE GENOMIC DNA]</scope>
    <source>
        <strain evidence="6">P19_London_7_VIM_2_05_10</strain>
    </source>
</reference>
<organism evidence="5 6">
    <name type="scientific">Pseudomonas aeruginosa</name>
    <dbReference type="NCBI Taxonomy" id="287"/>
    <lineage>
        <taxon>Bacteria</taxon>
        <taxon>Pseudomonadati</taxon>
        <taxon>Pseudomonadota</taxon>
        <taxon>Gammaproteobacteria</taxon>
        <taxon>Pseudomonadales</taxon>
        <taxon>Pseudomonadaceae</taxon>
        <taxon>Pseudomonas</taxon>
    </lineage>
</organism>
<comment type="caution">
    <text evidence="5">The sequence shown here is derived from an EMBL/GenBank/DDBJ whole genome shotgun (WGS) entry which is preliminary data.</text>
</comment>
<dbReference type="GO" id="GO:0032993">
    <property type="term" value="C:protein-DNA complex"/>
    <property type="evidence" value="ECO:0007669"/>
    <property type="project" value="TreeGrafter"/>
</dbReference>
<dbReference type="InterPro" id="IPR036390">
    <property type="entry name" value="WH_DNA-bd_sf"/>
</dbReference>